<dbReference type="AlphaFoldDB" id="A0A418PRE9"/>
<evidence type="ECO:0000259" key="2">
    <source>
        <dbReference type="PROSITE" id="PS50110"/>
    </source>
</evidence>
<dbReference type="InterPro" id="IPR001789">
    <property type="entry name" value="Sig_transdc_resp-reg_receiver"/>
</dbReference>
<sequence length="129" mass="15010">MNFDLIIVDDDPDYIFFHVLLAKKSGLSEDPITFEDGQELIEYVSENNNENLRNTLILLDLYMLRVDGWEVLDYLEKLNLPNKIKVIVISSSVNMNDKTKSISYSSVIDYIEKPLLLNYLENIKDQSIF</sequence>
<accession>A0A418PRE9</accession>
<dbReference type="OrthoDB" id="1524091at2"/>
<keyword evidence="4" id="KW-1185">Reference proteome</keyword>
<dbReference type="PROSITE" id="PS50110">
    <property type="entry name" value="RESPONSE_REGULATORY"/>
    <property type="match status" value="1"/>
</dbReference>
<evidence type="ECO:0000313" key="3">
    <source>
        <dbReference type="EMBL" id="RIW15143.1"/>
    </source>
</evidence>
<dbReference type="Proteomes" id="UP000283522">
    <property type="component" value="Unassembled WGS sequence"/>
</dbReference>
<organism evidence="3 4">
    <name type="scientific">Algoriphagus lacus</name>
    <dbReference type="NCBI Taxonomy" id="2056311"/>
    <lineage>
        <taxon>Bacteria</taxon>
        <taxon>Pseudomonadati</taxon>
        <taxon>Bacteroidota</taxon>
        <taxon>Cytophagia</taxon>
        <taxon>Cytophagales</taxon>
        <taxon>Cyclobacteriaceae</taxon>
        <taxon>Algoriphagus</taxon>
    </lineage>
</organism>
<evidence type="ECO:0000313" key="4">
    <source>
        <dbReference type="Proteomes" id="UP000283522"/>
    </source>
</evidence>
<keyword evidence="1" id="KW-0597">Phosphoprotein</keyword>
<dbReference type="InterPro" id="IPR011006">
    <property type="entry name" value="CheY-like_superfamily"/>
</dbReference>
<dbReference type="SUPFAM" id="SSF52172">
    <property type="entry name" value="CheY-like"/>
    <property type="match status" value="1"/>
</dbReference>
<evidence type="ECO:0000256" key="1">
    <source>
        <dbReference type="PROSITE-ProRule" id="PRU00169"/>
    </source>
</evidence>
<proteinExistence type="predicted"/>
<reference evidence="3 4" key="1">
    <citation type="submission" date="2018-09" db="EMBL/GenBank/DDBJ databases">
        <authorList>
            <person name="Wang X."/>
            <person name="Du Z."/>
        </authorList>
    </citation>
    <scope>NUCLEOTIDE SEQUENCE [LARGE SCALE GENOMIC DNA]</scope>
    <source>
        <strain evidence="3 4">N3</strain>
    </source>
</reference>
<dbReference type="GO" id="GO:0000160">
    <property type="term" value="P:phosphorelay signal transduction system"/>
    <property type="evidence" value="ECO:0007669"/>
    <property type="project" value="InterPro"/>
</dbReference>
<dbReference type="CDD" id="cd00156">
    <property type="entry name" value="REC"/>
    <property type="match status" value="1"/>
</dbReference>
<dbReference type="RefSeq" id="WP_119478048.1">
    <property type="nucleotide sequence ID" value="NZ_QXML01000005.1"/>
</dbReference>
<dbReference type="Pfam" id="PF00072">
    <property type="entry name" value="Response_reg"/>
    <property type="match status" value="1"/>
</dbReference>
<dbReference type="SMART" id="SM00448">
    <property type="entry name" value="REC"/>
    <property type="match status" value="1"/>
</dbReference>
<dbReference type="Gene3D" id="3.40.50.2300">
    <property type="match status" value="1"/>
</dbReference>
<comment type="caution">
    <text evidence="3">The sequence shown here is derived from an EMBL/GenBank/DDBJ whole genome shotgun (WGS) entry which is preliminary data.</text>
</comment>
<feature type="domain" description="Response regulatory" evidence="2">
    <location>
        <begin position="4"/>
        <end position="128"/>
    </location>
</feature>
<protein>
    <submittedName>
        <fullName evidence="3">Response regulator</fullName>
    </submittedName>
</protein>
<feature type="modified residue" description="4-aspartylphosphate" evidence="1">
    <location>
        <position position="60"/>
    </location>
</feature>
<dbReference type="EMBL" id="QXML01000005">
    <property type="protein sequence ID" value="RIW15143.1"/>
    <property type="molecule type" value="Genomic_DNA"/>
</dbReference>
<gene>
    <name evidence="3" type="ORF">D0X99_11905</name>
</gene>
<name>A0A418PRE9_9BACT</name>